<evidence type="ECO:0000313" key="2">
    <source>
        <dbReference type="EMBL" id="CAH9068476.1"/>
    </source>
</evidence>
<dbReference type="EMBL" id="CAMAPD010000041">
    <property type="protein sequence ID" value="CAH9068476.1"/>
    <property type="molecule type" value="Genomic_DNA"/>
</dbReference>
<sequence length="140" mass="16340">MRILSCIRNYYLYVYFHGALEPDTKKIFPPRGFLGMTLLVMVFHAATILYMFNAIGIEFVTDSFREQLFNFRGNVNWMVILTVVFAVLLSYLVCCFGIKFEQIEPRLVKTRWLAKRSVWKMIMLPILSMAIAISSGVLFY</sequence>
<evidence type="ECO:0000256" key="1">
    <source>
        <dbReference type="SAM" id="Phobius"/>
    </source>
</evidence>
<dbReference type="Proteomes" id="UP001152485">
    <property type="component" value="Unassembled WGS sequence"/>
</dbReference>
<accession>A0ABN8URZ7</accession>
<protein>
    <submittedName>
        <fullName evidence="2">Uncharacterized protein</fullName>
    </submittedName>
</protein>
<reference evidence="2 3" key="1">
    <citation type="submission" date="2022-07" db="EMBL/GenBank/DDBJ databases">
        <authorList>
            <person name="Criscuolo A."/>
        </authorList>
    </citation>
    <scope>NUCLEOTIDE SEQUENCE [LARGE SCALE GENOMIC DNA]</scope>
    <source>
        <strain evidence="3">CIP 111951</strain>
    </source>
</reference>
<feature type="transmembrane region" description="Helical" evidence="1">
    <location>
        <begin position="118"/>
        <end position="139"/>
    </location>
</feature>
<organism evidence="2 3">
    <name type="scientific">Pseudoalteromonas holothuriae</name>
    <dbReference type="NCBI Taxonomy" id="2963714"/>
    <lineage>
        <taxon>Bacteria</taxon>
        <taxon>Pseudomonadati</taxon>
        <taxon>Pseudomonadota</taxon>
        <taxon>Gammaproteobacteria</taxon>
        <taxon>Alteromonadales</taxon>
        <taxon>Pseudoalteromonadaceae</taxon>
        <taxon>Pseudoalteromonas</taxon>
    </lineage>
</organism>
<keyword evidence="1" id="KW-1133">Transmembrane helix</keyword>
<feature type="transmembrane region" description="Helical" evidence="1">
    <location>
        <begin position="77"/>
        <end position="98"/>
    </location>
</feature>
<name>A0ABN8URZ7_9GAMM</name>
<evidence type="ECO:0000313" key="3">
    <source>
        <dbReference type="Proteomes" id="UP001152485"/>
    </source>
</evidence>
<keyword evidence="1" id="KW-0812">Transmembrane</keyword>
<keyword evidence="1" id="KW-0472">Membrane</keyword>
<proteinExistence type="predicted"/>
<comment type="caution">
    <text evidence="2">The sequence shown here is derived from an EMBL/GenBank/DDBJ whole genome shotgun (WGS) entry which is preliminary data.</text>
</comment>
<feature type="transmembrane region" description="Helical" evidence="1">
    <location>
        <begin position="33"/>
        <end position="57"/>
    </location>
</feature>
<gene>
    <name evidence="2" type="ORF">PSECIP111951_04161</name>
</gene>